<organism evidence="6 7">
    <name type="scientific">Tritrichomonas musculus</name>
    <dbReference type="NCBI Taxonomy" id="1915356"/>
    <lineage>
        <taxon>Eukaryota</taxon>
        <taxon>Metamonada</taxon>
        <taxon>Parabasalia</taxon>
        <taxon>Tritrichomonadida</taxon>
        <taxon>Tritrichomonadidae</taxon>
        <taxon>Tritrichomonas</taxon>
    </lineage>
</organism>
<dbReference type="SUPFAM" id="SSF56112">
    <property type="entry name" value="Protein kinase-like (PK-like)"/>
    <property type="match status" value="1"/>
</dbReference>
<dbReference type="EMBL" id="JAPFFF010000008">
    <property type="protein sequence ID" value="KAK8884318.1"/>
    <property type="molecule type" value="Genomic_DNA"/>
</dbReference>
<gene>
    <name evidence="6" type="ORF">M9Y10_043426</name>
</gene>
<reference evidence="6 7" key="1">
    <citation type="submission" date="2024-04" db="EMBL/GenBank/DDBJ databases">
        <title>Tritrichomonas musculus Genome.</title>
        <authorList>
            <person name="Alves-Ferreira E."/>
            <person name="Grigg M."/>
            <person name="Lorenzi H."/>
            <person name="Galac M."/>
        </authorList>
    </citation>
    <scope>NUCLEOTIDE SEQUENCE [LARGE SCALE GENOMIC DNA]</scope>
    <source>
        <strain evidence="6 7">EAF2021</strain>
    </source>
</reference>
<dbReference type="Proteomes" id="UP001470230">
    <property type="component" value="Unassembled WGS sequence"/>
</dbReference>
<comment type="caution">
    <text evidence="6">The sequence shown here is derived from an EMBL/GenBank/DDBJ whole genome shotgun (WGS) entry which is preliminary data.</text>
</comment>
<dbReference type="InterPro" id="IPR011009">
    <property type="entry name" value="Kinase-like_dom_sf"/>
</dbReference>
<accession>A0ABR2JZQ3</accession>
<name>A0ABR2JZQ3_9EUKA</name>
<sequence>MHPNPKKKKCDLKHLNKEFLSAIYPSFQSDENSNFFIDNSTESKFFQKLGQIGEDATSVTYKVIDIRTKQPLCKKVIKYNNGNTTIKDAQNALKEFQVMHAINYPCICKSIYINTADELEIINKGEKETVTTVSLFIEFLEYSLKDVLEWHINNTLKVKIVIEIAHAMKYMHKHGMIHRDLKIENIRLNSIFETKLVDFGLVRINECLLNGYSFVEDSLTKGVGTLAYMSPEMLNEEDYDCKTDVYSFGVILYFMFFGSIPKQSLKDKTNGKPITVQFSPSPSVSSFCIELIRKCLSPNPSDRPSFKMILDEIRKNGYELASNVDPVILTQRDKQLKIIGKIQ</sequence>
<evidence type="ECO:0000256" key="3">
    <source>
        <dbReference type="ARBA" id="ARBA00022777"/>
    </source>
</evidence>
<dbReference type="InterPro" id="IPR000719">
    <property type="entry name" value="Prot_kinase_dom"/>
</dbReference>
<evidence type="ECO:0000313" key="7">
    <source>
        <dbReference type="Proteomes" id="UP001470230"/>
    </source>
</evidence>
<evidence type="ECO:0000256" key="4">
    <source>
        <dbReference type="ARBA" id="ARBA00022840"/>
    </source>
</evidence>
<dbReference type="SMART" id="SM00220">
    <property type="entry name" value="S_TKc"/>
    <property type="match status" value="1"/>
</dbReference>
<dbReference type="Pfam" id="PF00069">
    <property type="entry name" value="Pkinase"/>
    <property type="match status" value="1"/>
</dbReference>
<dbReference type="InterPro" id="IPR050339">
    <property type="entry name" value="CC_SR_Kinase"/>
</dbReference>
<dbReference type="PROSITE" id="PS50011">
    <property type="entry name" value="PROTEIN_KINASE_DOM"/>
    <property type="match status" value="1"/>
</dbReference>
<proteinExistence type="predicted"/>
<feature type="domain" description="Protein kinase" evidence="5">
    <location>
        <begin position="46"/>
        <end position="328"/>
    </location>
</feature>
<keyword evidence="7" id="KW-1185">Reference proteome</keyword>
<keyword evidence="1" id="KW-0808">Transferase</keyword>
<evidence type="ECO:0000313" key="6">
    <source>
        <dbReference type="EMBL" id="KAK8884318.1"/>
    </source>
</evidence>
<evidence type="ECO:0000256" key="2">
    <source>
        <dbReference type="ARBA" id="ARBA00022741"/>
    </source>
</evidence>
<dbReference type="Gene3D" id="1.10.510.10">
    <property type="entry name" value="Transferase(Phosphotransferase) domain 1"/>
    <property type="match status" value="1"/>
</dbReference>
<dbReference type="PANTHER" id="PTHR11042">
    <property type="entry name" value="EUKARYOTIC TRANSLATION INITIATION FACTOR 2-ALPHA KINASE EIF2-ALPHA KINASE -RELATED"/>
    <property type="match status" value="1"/>
</dbReference>
<protein>
    <recommendedName>
        <fullName evidence="5">Protein kinase domain-containing protein</fullName>
    </recommendedName>
</protein>
<keyword evidence="3" id="KW-0418">Kinase</keyword>
<evidence type="ECO:0000259" key="5">
    <source>
        <dbReference type="PROSITE" id="PS50011"/>
    </source>
</evidence>
<evidence type="ECO:0000256" key="1">
    <source>
        <dbReference type="ARBA" id="ARBA00022679"/>
    </source>
</evidence>
<keyword evidence="2" id="KW-0547">Nucleotide-binding</keyword>
<keyword evidence="4" id="KW-0067">ATP-binding</keyword>